<dbReference type="InterPro" id="IPR050367">
    <property type="entry name" value="APC_superfamily"/>
</dbReference>
<evidence type="ECO:0000256" key="3">
    <source>
        <dbReference type="ARBA" id="ARBA00022692"/>
    </source>
</evidence>
<sequence>MSAPGPVRYVVGCAGDKRSRDAVRLGAAMARAFGAELDLVLVLRRDDPFQQVYPPVGDISPVLRTQGRRWLEEAAALVPDDVVVRTHLREADSVAGGLVEAAEELGARLIVVGSNSGTGRLSLGPAVDALLHSSPVPVALAPRRYRGETPLTRLYAAVGTRPGAHQVLDEAARAVGRSDLELVLLSFLPREDDDAARRAVQHHLEEAAAAVRRTNPVTVEVAAGPSLKKAVRAVDWAPGGILLIGSSRLARGRQIFLGGTAARVLAHLPVPMVVVPRPDPEAVPDTGTSAAAPAGEHGTDHRKGLRTGSVGLLGSVVIGVSCIAPAYTLSGALGPTASVVGTSLPAIFLIGFLPMLLVAVGYRQLNRAMPDSGTTFTWASKAFGPWVGWLGGWGLLAATILVLSNLAGIAVDFFYLALAQLTGNDALAGLTRSVPVNIATCLAFVALAAWISYRGMETTKAVQYVLVAFQIVVLLWFSAAAFGHVAGGTAFEGLTIRAEWFNPLGIDSFSALAAGVSLSVFIYWGWDVVLTINEETRGAATTPGRAAIATILVIVTLYLTIALAVLSYSGVAEEGLGLGNEEIQENIFAALAGPVMGPFAILMSLAVLSSSAASLQSTFVSPARTMLAMGHYGALPSRYARIAPRFQSPGYATVAAAVVTAVFYAVMRVVSENVLWDTITALGMMVCFYYGVTALACVWYFRRQSRRSAKAFLAQFLAPLLGGILLLVFFVQTSWDSMDPDYGSGSAIGGVGLVFVLGVGILLLGVVVMVLQHRRNPAFFRERFETTELPVLD</sequence>
<evidence type="ECO:0000313" key="9">
    <source>
        <dbReference type="EMBL" id="GEO92060.1"/>
    </source>
</evidence>
<comment type="caution">
    <text evidence="9">The sequence shown here is derived from an EMBL/GenBank/DDBJ whole genome shotgun (WGS) entry which is preliminary data.</text>
</comment>
<feature type="transmembrane region" description="Helical" evidence="7">
    <location>
        <begin position="546"/>
        <end position="567"/>
    </location>
</feature>
<gene>
    <name evidence="9" type="ORF">KFL01_13660</name>
</gene>
<dbReference type="EMBL" id="BJZR01000030">
    <property type="protein sequence ID" value="GEO92060.1"/>
    <property type="molecule type" value="Genomic_DNA"/>
</dbReference>
<keyword evidence="10" id="KW-1185">Reference proteome</keyword>
<dbReference type="RefSeq" id="WP_083529152.1">
    <property type="nucleotide sequence ID" value="NZ_BJZR01000030.1"/>
</dbReference>
<dbReference type="Gene3D" id="3.40.50.12370">
    <property type="match status" value="1"/>
</dbReference>
<dbReference type="SUPFAM" id="SSF52402">
    <property type="entry name" value="Adenine nucleotide alpha hydrolases-like"/>
    <property type="match status" value="2"/>
</dbReference>
<keyword evidence="3 7" id="KW-0812">Transmembrane</keyword>
<feature type="transmembrane region" description="Helical" evidence="7">
    <location>
        <begin position="342"/>
        <end position="362"/>
    </location>
</feature>
<feature type="transmembrane region" description="Helical" evidence="7">
    <location>
        <begin position="587"/>
        <end position="608"/>
    </location>
</feature>
<feature type="transmembrane region" description="Helical" evidence="7">
    <location>
        <begin position="383"/>
        <end position="416"/>
    </location>
</feature>
<reference evidence="9 10" key="1">
    <citation type="submission" date="2019-07" db="EMBL/GenBank/DDBJ databases">
        <title>Whole genome shotgun sequence of Kocuria flava NBRC 107626.</title>
        <authorList>
            <person name="Hosoyama A."/>
            <person name="Uohara A."/>
            <person name="Ohji S."/>
            <person name="Ichikawa N."/>
        </authorList>
    </citation>
    <scope>NUCLEOTIDE SEQUENCE [LARGE SCALE GENOMIC DNA]</scope>
    <source>
        <strain evidence="9 10">NBRC 107626</strain>
    </source>
</reference>
<feature type="transmembrane region" description="Helical" evidence="7">
    <location>
        <begin position="679"/>
        <end position="701"/>
    </location>
</feature>
<feature type="region of interest" description="Disordered" evidence="6">
    <location>
        <begin position="280"/>
        <end position="303"/>
    </location>
</feature>
<feature type="transmembrane region" description="Helical" evidence="7">
    <location>
        <begin position="506"/>
        <end position="526"/>
    </location>
</feature>
<keyword evidence="2" id="KW-1003">Cell membrane</keyword>
<evidence type="ECO:0000256" key="2">
    <source>
        <dbReference type="ARBA" id="ARBA00022475"/>
    </source>
</evidence>
<evidence type="ECO:0000256" key="5">
    <source>
        <dbReference type="ARBA" id="ARBA00023136"/>
    </source>
</evidence>
<dbReference type="Pfam" id="PF13520">
    <property type="entry name" value="AA_permease_2"/>
    <property type="match status" value="1"/>
</dbReference>
<dbReference type="Gene3D" id="1.20.1740.10">
    <property type="entry name" value="Amino acid/polyamine transporter I"/>
    <property type="match status" value="1"/>
</dbReference>
<dbReference type="Proteomes" id="UP000321155">
    <property type="component" value="Unassembled WGS sequence"/>
</dbReference>
<name>A0ABQ0X3V5_9MICC</name>
<accession>A0ABQ0X3V5</accession>
<dbReference type="InterPro" id="IPR006016">
    <property type="entry name" value="UspA"/>
</dbReference>
<keyword evidence="5 7" id="KW-0472">Membrane</keyword>
<organism evidence="9 10">
    <name type="scientific">Kocuria flava</name>
    <dbReference type="NCBI Taxonomy" id="446860"/>
    <lineage>
        <taxon>Bacteria</taxon>
        <taxon>Bacillati</taxon>
        <taxon>Actinomycetota</taxon>
        <taxon>Actinomycetes</taxon>
        <taxon>Micrococcales</taxon>
        <taxon>Micrococcaceae</taxon>
        <taxon>Kocuria</taxon>
    </lineage>
</organism>
<dbReference type="CDD" id="cd00293">
    <property type="entry name" value="USP-like"/>
    <property type="match status" value="2"/>
</dbReference>
<dbReference type="InterPro" id="IPR002293">
    <property type="entry name" value="AA/rel_permease1"/>
</dbReference>
<feature type="transmembrane region" description="Helical" evidence="7">
    <location>
        <begin position="648"/>
        <end position="667"/>
    </location>
</feature>
<dbReference type="PANTHER" id="PTHR42770">
    <property type="entry name" value="AMINO ACID TRANSPORTER-RELATED"/>
    <property type="match status" value="1"/>
</dbReference>
<dbReference type="PANTHER" id="PTHR42770:SF16">
    <property type="entry name" value="AMINO ACID PERMEASE"/>
    <property type="match status" value="1"/>
</dbReference>
<evidence type="ECO:0000256" key="6">
    <source>
        <dbReference type="SAM" id="MobiDB-lite"/>
    </source>
</evidence>
<evidence type="ECO:0000256" key="7">
    <source>
        <dbReference type="SAM" id="Phobius"/>
    </source>
</evidence>
<feature type="transmembrane region" description="Helical" evidence="7">
    <location>
        <begin position="465"/>
        <end position="486"/>
    </location>
</feature>
<evidence type="ECO:0000313" key="10">
    <source>
        <dbReference type="Proteomes" id="UP000321155"/>
    </source>
</evidence>
<feature type="domain" description="UspA" evidence="8">
    <location>
        <begin position="10"/>
        <end position="141"/>
    </location>
</feature>
<feature type="transmembrane region" description="Helical" evidence="7">
    <location>
        <begin position="713"/>
        <end position="735"/>
    </location>
</feature>
<evidence type="ECO:0000259" key="8">
    <source>
        <dbReference type="Pfam" id="PF00582"/>
    </source>
</evidence>
<comment type="subcellular location">
    <subcellularLocation>
        <location evidence="1">Cell membrane</location>
        <topology evidence="1">Multi-pass membrane protein</topology>
    </subcellularLocation>
</comment>
<evidence type="ECO:0000256" key="4">
    <source>
        <dbReference type="ARBA" id="ARBA00022989"/>
    </source>
</evidence>
<protein>
    <recommendedName>
        <fullName evidence="8">UspA domain-containing protein</fullName>
    </recommendedName>
</protein>
<dbReference type="Pfam" id="PF00582">
    <property type="entry name" value="Usp"/>
    <property type="match status" value="2"/>
</dbReference>
<feature type="transmembrane region" description="Helical" evidence="7">
    <location>
        <begin position="436"/>
        <end position="453"/>
    </location>
</feature>
<keyword evidence="4 7" id="KW-1133">Transmembrane helix</keyword>
<feature type="transmembrane region" description="Helical" evidence="7">
    <location>
        <begin position="310"/>
        <end position="330"/>
    </location>
</feature>
<evidence type="ECO:0000256" key="1">
    <source>
        <dbReference type="ARBA" id="ARBA00004651"/>
    </source>
</evidence>
<feature type="transmembrane region" description="Helical" evidence="7">
    <location>
        <begin position="747"/>
        <end position="771"/>
    </location>
</feature>
<feature type="domain" description="UspA" evidence="8">
    <location>
        <begin position="156"/>
        <end position="276"/>
    </location>
</feature>
<proteinExistence type="predicted"/>